<protein>
    <submittedName>
        <fullName evidence="2">Uncharacterized protein</fullName>
    </submittedName>
</protein>
<keyword evidence="1" id="KW-0732">Signal</keyword>
<reference evidence="2" key="2">
    <citation type="submission" date="2023-03" db="EMBL/GenBank/DDBJ databases">
        <authorList>
            <person name="Inwood S.N."/>
            <person name="Skelly J.G."/>
            <person name="Guhlin J."/>
            <person name="Harrop T.W.R."/>
            <person name="Goldson S.G."/>
            <person name="Dearden P.K."/>
        </authorList>
    </citation>
    <scope>NUCLEOTIDE SEQUENCE</scope>
    <source>
        <strain evidence="2">Lincoln</strain>
        <tissue evidence="2">Whole body</tissue>
    </source>
</reference>
<organism evidence="2 3">
    <name type="scientific">Microctonus hyperodae</name>
    <name type="common">Parasitoid wasp</name>
    <dbReference type="NCBI Taxonomy" id="165561"/>
    <lineage>
        <taxon>Eukaryota</taxon>
        <taxon>Metazoa</taxon>
        <taxon>Ecdysozoa</taxon>
        <taxon>Arthropoda</taxon>
        <taxon>Hexapoda</taxon>
        <taxon>Insecta</taxon>
        <taxon>Pterygota</taxon>
        <taxon>Neoptera</taxon>
        <taxon>Endopterygota</taxon>
        <taxon>Hymenoptera</taxon>
        <taxon>Apocrita</taxon>
        <taxon>Ichneumonoidea</taxon>
        <taxon>Braconidae</taxon>
        <taxon>Euphorinae</taxon>
        <taxon>Microctonus</taxon>
    </lineage>
</organism>
<dbReference type="AlphaFoldDB" id="A0AA39L2P5"/>
<gene>
    <name evidence="2" type="ORF">PV327_001168</name>
</gene>
<dbReference type="Proteomes" id="UP001168972">
    <property type="component" value="Unassembled WGS sequence"/>
</dbReference>
<comment type="caution">
    <text evidence="2">The sequence shown here is derived from an EMBL/GenBank/DDBJ whole genome shotgun (WGS) entry which is preliminary data.</text>
</comment>
<reference evidence="2" key="1">
    <citation type="journal article" date="2023" name="bioRxiv">
        <title>Scaffold-level genome assemblies of two parasitoid biocontrol wasps reveal the parthenogenesis mechanism and an associated novel virus.</title>
        <authorList>
            <person name="Inwood S."/>
            <person name="Skelly J."/>
            <person name="Guhlin J."/>
            <person name="Harrop T."/>
            <person name="Goldson S."/>
            <person name="Dearden P."/>
        </authorList>
    </citation>
    <scope>NUCLEOTIDE SEQUENCE</scope>
    <source>
        <strain evidence="2">Lincoln</strain>
        <tissue evidence="2">Whole body</tissue>
    </source>
</reference>
<evidence type="ECO:0000313" key="3">
    <source>
        <dbReference type="Proteomes" id="UP001168972"/>
    </source>
</evidence>
<sequence>MLKMLFILFLFIHKIKAKKLNLFNEQNYGKNDQKKKTIRIPSRFYEKINNKINKNIQLALNKDSVPRDFSFVLRTKVIITVSVSRGTNENETDLPVFVKNKEININVKN</sequence>
<evidence type="ECO:0000313" key="2">
    <source>
        <dbReference type="EMBL" id="KAK0183098.1"/>
    </source>
</evidence>
<evidence type="ECO:0000256" key="1">
    <source>
        <dbReference type="SAM" id="SignalP"/>
    </source>
</evidence>
<accession>A0AA39L2P5</accession>
<feature type="chain" id="PRO_5041204954" evidence="1">
    <location>
        <begin position="18"/>
        <end position="109"/>
    </location>
</feature>
<name>A0AA39L2P5_MICHY</name>
<keyword evidence="3" id="KW-1185">Reference proteome</keyword>
<dbReference type="EMBL" id="JAQQBR010000001">
    <property type="protein sequence ID" value="KAK0183098.1"/>
    <property type="molecule type" value="Genomic_DNA"/>
</dbReference>
<feature type="signal peptide" evidence="1">
    <location>
        <begin position="1"/>
        <end position="17"/>
    </location>
</feature>
<proteinExistence type="predicted"/>